<dbReference type="STRING" id="35608.A0A2U1PZC9"/>
<dbReference type="EMBL" id="PKPP01000575">
    <property type="protein sequence ID" value="PWA91077.1"/>
    <property type="molecule type" value="Genomic_DNA"/>
</dbReference>
<dbReference type="Gene3D" id="1.10.287.110">
    <property type="entry name" value="DnaJ domain"/>
    <property type="match status" value="1"/>
</dbReference>
<keyword evidence="1" id="KW-0175">Coiled coil</keyword>
<feature type="coiled-coil region" evidence="1">
    <location>
        <begin position="171"/>
        <end position="209"/>
    </location>
</feature>
<dbReference type="InterPro" id="IPR001623">
    <property type="entry name" value="DnaJ_domain"/>
</dbReference>
<feature type="domain" description="J" evidence="2">
    <location>
        <begin position="260"/>
        <end position="325"/>
    </location>
</feature>
<name>A0A2U1PZC9_ARTAN</name>
<evidence type="ECO:0000259" key="2">
    <source>
        <dbReference type="PROSITE" id="PS50076"/>
    </source>
</evidence>
<dbReference type="OrthoDB" id="498970at2759"/>
<dbReference type="PROSITE" id="PS50076">
    <property type="entry name" value="DNAJ_2"/>
    <property type="match status" value="1"/>
</dbReference>
<evidence type="ECO:0000313" key="4">
    <source>
        <dbReference type="Proteomes" id="UP000245207"/>
    </source>
</evidence>
<dbReference type="SUPFAM" id="SSF46565">
    <property type="entry name" value="Chaperone J-domain"/>
    <property type="match status" value="1"/>
</dbReference>
<dbReference type="PANTHER" id="PTHR36335">
    <property type="entry name" value="CHAPERONE DNAJ-DOMAIN SUPERFAMILY PROTEIN"/>
    <property type="match status" value="1"/>
</dbReference>
<organism evidence="3 4">
    <name type="scientific">Artemisia annua</name>
    <name type="common">Sweet wormwood</name>
    <dbReference type="NCBI Taxonomy" id="35608"/>
    <lineage>
        <taxon>Eukaryota</taxon>
        <taxon>Viridiplantae</taxon>
        <taxon>Streptophyta</taxon>
        <taxon>Embryophyta</taxon>
        <taxon>Tracheophyta</taxon>
        <taxon>Spermatophyta</taxon>
        <taxon>Magnoliopsida</taxon>
        <taxon>eudicotyledons</taxon>
        <taxon>Gunneridae</taxon>
        <taxon>Pentapetalae</taxon>
        <taxon>asterids</taxon>
        <taxon>campanulids</taxon>
        <taxon>Asterales</taxon>
        <taxon>Asteraceae</taxon>
        <taxon>Asteroideae</taxon>
        <taxon>Anthemideae</taxon>
        <taxon>Artemisiinae</taxon>
        <taxon>Artemisia</taxon>
    </lineage>
</organism>
<gene>
    <name evidence="3" type="ORF">CTI12_AA092790</name>
</gene>
<reference evidence="3 4" key="1">
    <citation type="journal article" date="2018" name="Mol. Plant">
        <title>The genome of Artemisia annua provides insight into the evolution of Asteraceae family and artemisinin biosynthesis.</title>
        <authorList>
            <person name="Shen Q."/>
            <person name="Zhang L."/>
            <person name="Liao Z."/>
            <person name="Wang S."/>
            <person name="Yan T."/>
            <person name="Shi P."/>
            <person name="Liu M."/>
            <person name="Fu X."/>
            <person name="Pan Q."/>
            <person name="Wang Y."/>
            <person name="Lv Z."/>
            <person name="Lu X."/>
            <person name="Zhang F."/>
            <person name="Jiang W."/>
            <person name="Ma Y."/>
            <person name="Chen M."/>
            <person name="Hao X."/>
            <person name="Li L."/>
            <person name="Tang Y."/>
            <person name="Lv G."/>
            <person name="Zhou Y."/>
            <person name="Sun X."/>
            <person name="Brodelius P.E."/>
            <person name="Rose J.K.C."/>
            <person name="Tang K."/>
        </authorList>
    </citation>
    <scope>NUCLEOTIDE SEQUENCE [LARGE SCALE GENOMIC DNA]</scope>
    <source>
        <strain evidence="4">cv. Huhao1</strain>
        <tissue evidence="3">Leaf</tissue>
    </source>
</reference>
<keyword evidence="4" id="KW-1185">Reference proteome</keyword>
<evidence type="ECO:0000313" key="3">
    <source>
        <dbReference type="EMBL" id="PWA91077.1"/>
    </source>
</evidence>
<comment type="caution">
    <text evidence="3">The sequence shown here is derived from an EMBL/GenBank/DDBJ whole genome shotgun (WGS) entry which is preliminary data.</text>
</comment>
<dbReference type="Proteomes" id="UP000245207">
    <property type="component" value="Unassembled WGS sequence"/>
</dbReference>
<accession>A0A2U1PZC9</accession>
<dbReference type="AlphaFoldDB" id="A0A2U1PZC9"/>
<dbReference type="InterPro" id="IPR036869">
    <property type="entry name" value="J_dom_sf"/>
</dbReference>
<evidence type="ECO:0000256" key="1">
    <source>
        <dbReference type="SAM" id="Coils"/>
    </source>
</evidence>
<dbReference type="PANTHER" id="PTHR36335:SF1">
    <property type="entry name" value="CHAPERONE DNAJ-DOMAIN SUPERFAMILY PROTEIN"/>
    <property type="match status" value="1"/>
</dbReference>
<sequence>MCENNEAENVVPIDVDSDSLDSVNIEVPKNLAKKPRRSNGLKSEKSFPLRAYIYIDDDDEKSVSPVNLSKRKRMYPGRGPNNSYGPLMQLDGDSGDDDGHDCEFMVDSSGMLQKQWEKASSKRKVNVGMDKCEETLLDSTTVANGSDTNVSLGDDHIFTERENLKETDEYKRALEEELLAREQALKVQAEEAKQQRRLLKRKEAEQLRLLDMERRQQQRVEEIRESQKQDTENMNLKEMYRIEVCHDLRKLEMTCHDMASLLRKLGMLVDNGCYASSHEVHAAYKRALLSFHPDRASRSDMRQQVEAEEKFKLISRMKDNVLMIK</sequence>
<protein>
    <submittedName>
        <fullName evidence="3">DnaJ domain-containing protein</fullName>
    </submittedName>
</protein>
<proteinExistence type="predicted"/>